<feature type="compositionally biased region" description="Pro residues" evidence="1">
    <location>
        <begin position="633"/>
        <end position="643"/>
    </location>
</feature>
<feature type="region of interest" description="Disordered" evidence="1">
    <location>
        <begin position="133"/>
        <end position="180"/>
    </location>
</feature>
<comment type="caution">
    <text evidence="2">The sequence shown here is derived from an EMBL/GenBank/DDBJ whole genome shotgun (WGS) entry which is preliminary data.</text>
</comment>
<keyword evidence="3" id="KW-1185">Reference proteome</keyword>
<evidence type="ECO:0000313" key="2">
    <source>
        <dbReference type="EMBL" id="EJK73137.1"/>
    </source>
</evidence>
<feature type="region of interest" description="Disordered" evidence="1">
    <location>
        <begin position="608"/>
        <end position="643"/>
    </location>
</feature>
<evidence type="ECO:0000256" key="1">
    <source>
        <dbReference type="SAM" id="MobiDB-lite"/>
    </source>
</evidence>
<feature type="compositionally biased region" description="Polar residues" evidence="1">
    <location>
        <begin position="477"/>
        <end position="494"/>
    </location>
</feature>
<evidence type="ECO:0000313" key="3">
    <source>
        <dbReference type="Proteomes" id="UP000266841"/>
    </source>
</evidence>
<dbReference type="AlphaFoldDB" id="K0TN09"/>
<gene>
    <name evidence="2" type="ORF">THAOC_05254</name>
</gene>
<reference evidence="2 3" key="1">
    <citation type="journal article" date="2012" name="Genome Biol.">
        <title>Genome and low-iron response of an oceanic diatom adapted to chronic iron limitation.</title>
        <authorList>
            <person name="Lommer M."/>
            <person name="Specht M."/>
            <person name="Roy A.S."/>
            <person name="Kraemer L."/>
            <person name="Andreson R."/>
            <person name="Gutowska M.A."/>
            <person name="Wolf J."/>
            <person name="Bergner S.V."/>
            <person name="Schilhabel M.B."/>
            <person name="Klostermeier U.C."/>
            <person name="Beiko R.G."/>
            <person name="Rosenstiel P."/>
            <person name="Hippler M."/>
            <person name="Laroche J."/>
        </authorList>
    </citation>
    <scope>NUCLEOTIDE SEQUENCE [LARGE SCALE GENOMIC DNA]</scope>
    <source>
        <strain evidence="2 3">CCMP1005</strain>
    </source>
</reference>
<feature type="compositionally biased region" description="Polar residues" evidence="1">
    <location>
        <begin position="133"/>
        <end position="144"/>
    </location>
</feature>
<protein>
    <submittedName>
        <fullName evidence="2">Uncharacterized protein</fullName>
    </submittedName>
</protein>
<feature type="compositionally biased region" description="Polar residues" evidence="1">
    <location>
        <begin position="455"/>
        <end position="464"/>
    </location>
</feature>
<proteinExistence type="predicted"/>
<feature type="compositionally biased region" description="Low complexity" evidence="1">
    <location>
        <begin position="198"/>
        <end position="220"/>
    </location>
</feature>
<sequence length="643" mass="68334">MSRHTAAPPRGNSRDDTLLGVLREEDGLSSAPGSEISFEPLRAMGTDDLMTPSSAFDGFDFNLDDSESMMSHRNSAQPLAVGHFAARMFNGSGGSGSSMLMDDADAALEMSLNSMSSLCLDGSLRASNASGAMLTSSSRSNPADNNGAAIPGAIGSDDSNNEGPQRPQPRPQHPQRGGADDDAIAEARAVLAGQLHDNNNINGKNDNNSYRNIYNNNIGRPSEERRRPTSRRSAQQQRNDGRGHRLVNSGTRIINNVNLDPEVPSGGERRARSMNLGGTTLRGLASIPAMNENDVNLGTDLGDLARFLQQQQQQLQHQQQQQQKAGALLEHMASRRQSDPGEVLTSSGRSAREAVEAFLRWVAILLSAGSQQGYERERLTGMVPNLRDISDPKEYSAALSKLAESMKRTEASRQQLMWQRKVLAAQNEQEQQRLQQQQQGGQQIQLPQHIQNLLRNSGGTSTPHEVSPTPSAPTVRGLNNSAPASTGLPSLSSTGNLSQQALISQVLAMQQQQRHSPHQRLVNSASMGNLGQTMTPEQQELIQRSLLAGLSGGNGRTPDRAGSAAIIAETLGGLGTDAVVNGVVGKTGGGMVEVKNRHDGMSISAHGRLAAQPTRSNGSSPAPAEGGGMGWRYPPPPGGGGLG</sequence>
<accession>K0TN09</accession>
<name>K0TN09_THAOC</name>
<dbReference type="Proteomes" id="UP000266841">
    <property type="component" value="Unassembled WGS sequence"/>
</dbReference>
<feature type="region of interest" description="Disordered" evidence="1">
    <location>
        <begin position="195"/>
        <end position="249"/>
    </location>
</feature>
<feature type="region of interest" description="Disordered" evidence="1">
    <location>
        <begin position="454"/>
        <end position="494"/>
    </location>
</feature>
<organism evidence="2 3">
    <name type="scientific">Thalassiosira oceanica</name>
    <name type="common">Marine diatom</name>
    <dbReference type="NCBI Taxonomy" id="159749"/>
    <lineage>
        <taxon>Eukaryota</taxon>
        <taxon>Sar</taxon>
        <taxon>Stramenopiles</taxon>
        <taxon>Ochrophyta</taxon>
        <taxon>Bacillariophyta</taxon>
        <taxon>Coscinodiscophyceae</taxon>
        <taxon>Thalassiosirophycidae</taxon>
        <taxon>Thalassiosirales</taxon>
        <taxon>Thalassiosiraceae</taxon>
        <taxon>Thalassiosira</taxon>
    </lineage>
</organism>
<dbReference type="EMBL" id="AGNL01004782">
    <property type="protein sequence ID" value="EJK73137.1"/>
    <property type="molecule type" value="Genomic_DNA"/>
</dbReference>